<reference evidence="1 2" key="1">
    <citation type="submission" date="2019-04" db="EMBL/GenBank/DDBJ databases">
        <title>Friends and foes A comparative genomics studyof 23 Aspergillus species from section Flavi.</title>
        <authorList>
            <consortium name="DOE Joint Genome Institute"/>
            <person name="Kjaerbolling I."/>
            <person name="Vesth T."/>
            <person name="Frisvad J.C."/>
            <person name="Nybo J.L."/>
            <person name="Theobald S."/>
            <person name="Kildgaard S."/>
            <person name="Isbrandt T."/>
            <person name="Kuo A."/>
            <person name="Sato A."/>
            <person name="Lyhne E.K."/>
            <person name="Kogle M.E."/>
            <person name="Wiebenga A."/>
            <person name="Kun R.S."/>
            <person name="Lubbers R.J."/>
            <person name="Makela M.R."/>
            <person name="Barry K."/>
            <person name="Chovatia M."/>
            <person name="Clum A."/>
            <person name="Daum C."/>
            <person name="Haridas S."/>
            <person name="He G."/>
            <person name="LaButti K."/>
            <person name="Lipzen A."/>
            <person name="Mondo S."/>
            <person name="Riley R."/>
            <person name="Salamov A."/>
            <person name="Simmons B.A."/>
            <person name="Magnuson J.K."/>
            <person name="Henrissat B."/>
            <person name="Mortensen U.H."/>
            <person name="Larsen T.O."/>
            <person name="Devries R.P."/>
            <person name="Grigoriev I.V."/>
            <person name="Machida M."/>
            <person name="Baker S.E."/>
            <person name="Andersen M.R."/>
        </authorList>
    </citation>
    <scope>NUCLEOTIDE SEQUENCE [LARGE SCALE GENOMIC DNA]</scope>
    <source>
        <strain evidence="1 2">IBT 29228</strain>
    </source>
</reference>
<protein>
    <recommendedName>
        <fullName evidence="3">MACPF domain-containing protein</fullName>
    </recommendedName>
</protein>
<dbReference type="AlphaFoldDB" id="A0A5N7AT10"/>
<evidence type="ECO:0008006" key="3">
    <source>
        <dbReference type="Google" id="ProtNLM"/>
    </source>
</evidence>
<dbReference type="OrthoDB" id="2562973at2759"/>
<evidence type="ECO:0000313" key="2">
    <source>
        <dbReference type="Proteomes" id="UP000326198"/>
    </source>
</evidence>
<evidence type="ECO:0000313" key="1">
    <source>
        <dbReference type="EMBL" id="KAE8372997.1"/>
    </source>
</evidence>
<dbReference type="EMBL" id="ML736332">
    <property type="protein sequence ID" value="KAE8372997.1"/>
    <property type="molecule type" value="Genomic_DNA"/>
</dbReference>
<sequence length="428" mass="47612">MGETGATANITLTLQKYDLESRGATPTARAILPPEFHQAALQHIRWYLVQKERLPKEYVNQKFCDKDGADVPDDTTFDVYKTLNQESDAATINVYFIAPSSRESKTLDADTAAFLKEGLDLKLSERMAFLNPSLNKLTSSFKNDDWKASSGTVDTYAADMNERQWGIVMRNNDLLNGKFFEGGDTNDRMAVPTSISRARYTAFALKERAIPDYNVTFEVAKPAPGQVKKPEIKFRIPRFQICDSSRVEVFETKSSIADSMASNAFSQTTVEAAVGGGGFGVSVGVKAGATTSESSSYAQSSAKDESRLHVAYLFPRVEVFLDVDDLEVTEECKEYLEKVRAPTAKKEDADTFFQKFGKFTAFAFLYSKLMNCRTCFRPPCTIGWPAALGGINLEYRRIHYCREVVRTQGSCKCLRLGLGIPGFCECQS</sequence>
<gene>
    <name evidence="1" type="ORF">BDV26DRAFT_79317</name>
</gene>
<organism evidence="1 2">
    <name type="scientific">Aspergillus bertholletiae</name>
    <dbReference type="NCBI Taxonomy" id="1226010"/>
    <lineage>
        <taxon>Eukaryota</taxon>
        <taxon>Fungi</taxon>
        <taxon>Dikarya</taxon>
        <taxon>Ascomycota</taxon>
        <taxon>Pezizomycotina</taxon>
        <taxon>Eurotiomycetes</taxon>
        <taxon>Eurotiomycetidae</taxon>
        <taxon>Eurotiales</taxon>
        <taxon>Aspergillaceae</taxon>
        <taxon>Aspergillus</taxon>
        <taxon>Aspergillus subgen. Circumdati</taxon>
    </lineage>
</organism>
<dbReference type="Proteomes" id="UP000326198">
    <property type="component" value="Unassembled WGS sequence"/>
</dbReference>
<proteinExistence type="predicted"/>
<accession>A0A5N7AT10</accession>
<keyword evidence="2" id="KW-1185">Reference proteome</keyword>
<name>A0A5N7AT10_9EURO</name>